<dbReference type="SUPFAM" id="SSF46785">
    <property type="entry name" value="Winged helix' DNA-binding domain"/>
    <property type="match status" value="1"/>
</dbReference>
<dbReference type="GO" id="GO:0003677">
    <property type="term" value="F:DNA binding"/>
    <property type="evidence" value="ECO:0007669"/>
    <property type="project" value="UniProtKB-KW"/>
</dbReference>
<evidence type="ECO:0000313" key="7">
    <source>
        <dbReference type="EMBL" id="CAB4647275.1"/>
    </source>
</evidence>
<evidence type="ECO:0000256" key="3">
    <source>
        <dbReference type="ARBA" id="ARBA00023163"/>
    </source>
</evidence>
<organism evidence="6">
    <name type="scientific">freshwater metagenome</name>
    <dbReference type="NCBI Taxonomy" id="449393"/>
    <lineage>
        <taxon>unclassified sequences</taxon>
        <taxon>metagenomes</taxon>
        <taxon>ecological metagenomes</taxon>
    </lineage>
</organism>
<keyword evidence="3" id="KW-0804">Transcription</keyword>
<dbReference type="EMBL" id="CAEZTC010000153">
    <property type="protein sequence ID" value="CAB4566512.1"/>
    <property type="molecule type" value="Genomic_DNA"/>
</dbReference>
<dbReference type="InterPro" id="IPR002577">
    <property type="entry name" value="HTH_HxlR"/>
</dbReference>
<dbReference type="Pfam" id="PF01638">
    <property type="entry name" value="HxlR"/>
    <property type="match status" value="1"/>
</dbReference>
<dbReference type="PANTHER" id="PTHR33204">
    <property type="entry name" value="TRANSCRIPTIONAL REGULATOR, MARR FAMILY"/>
    <property type="match status" value="1"/>
</dbReference>
<dbReference type="AlphaFoldDB" id="A0A6J6E9Z9"/>
<feature type="domain" description="HTH hxlR-type" evidence="4">
    <location>
        <begin position="12"/>
        <end position="109"/>
    </location>
</feature>
<proteinExistence type="predicted"/>
<keyword evidence="2" id="KW-0238">DNA-binding</keyword>
<evidence type="ECO:0000313" key="5">
    <source>
        <dbReference type="EMBL" id="CAB4566512.1"/>
    </source>
</evidence>
<keyword evidence="1" id="KW-0805">Transcription regulation</keyword>
<gene>
    <name evidence="5" type="ORF">UFOPK1572_01133</name>
    <name evidence="6" type="ORF">UFOPK1704_00496</name>
    <name evidence="7" type="ORF">UFOPK2169_00521</name>
</gene>
<evidence type="ECO:0000313" key="6">
    <source>
        <dbReference type="EMBL" id="CAB4572069.1"/>
    </source>
</evidence>
<dbReference type="EMBL" id="CAEZWE010000014">
    <property type="protein sequence ID" value="CAB4647275.1"/>
    <property type="molecule type" value="Genomic_DNA"/>
</dbReference>
<evidence type="ECO:0000256" key="1">
    <source>
        <dbReference type="ARBA" id="ARBA00023015"/>
    </source>
</evidence>
<dbReference type="PANTHER" id="PTHR33204:SF18">
    <property type="entry name" value="TRANSCRIPTIONAL REGULATORY PROTEIN"/>
    <property type="match status" value="1"/>
</dbReference>
<evidence type="ECO:0000259" key="4">
    <source>
        <dbReference type="PROSITE" id="PS51118"/>
    </source>
</evidence>
<dbReference type="InterPro" id="IPR036388">
    <property type="entry name" value="WH-like_DNA-bd_sf"/>
</dbReference>
<dbReference type="PROSITE" id="PS51118">
    <property type="entry name" value="HTH_HXLR"/>
    <property type="match status" value="1"/>
</dbReference>
<protein>
    <submittedName>
        <fullName evidence="6">Unannotated protein</fullName>
    </submittedName>
</protein>
<dbReference type="EMBL" id="CAEZTQ010000075">
    <property type="protein sequence ID" value="CAB4572069.1"/>
    <property type="molecule type" value="Genomic_DNA"/>
</dbReference>
<accession>A0A6J6E9Z9</accession>
<dbReference type="Gene3D" id="1.10.10.10">
    <property type="entry name" value="Winged helix-like DNA-binding domain superfamily/Winged helix DNA-binding domain"/>
    <property type="match status" value="1"/>
</dbReference>
<evidence type="ECO:0000256" key="2">
    <source>
        <dbReference type="ARBA" id="ARBA00023125"/>
    </source>
</evidence>
<reference evidence="6" key="1">
    <citation type="submission" date="2020-05" db="EMBL/GenBank/DDBJ databases">
        <authorList>
            <person name="Chiriac C."/>
            <person name="Salcher M."/>
            <person name="Ghai R."/>
            <person name="Kavagutti S V."/>
        </authorList>
    </citation>
    <scope>NUCLEOTIDE SEQUENCE</scope>
</reference>
<dbReference type="InterPro" id="IPR036390">
    <property type="entry name" value="WH_DNA-bd_sf"/>
</dbReference>
<name>A0A6J6E9Z9_9ZZZZ</name>
<sequence>MAPRKNFDHINTGLADALGVVGEWWTPLIVVGISNGAHRFEELQGSLGIARNILTDRLTTLVTHEVVAKQMYSSKPKRYEYHLTNKGIALLPVFSALHSWGEQWVVPFKNND</sequence>